<accession>A0A4R5A3R1</accession>
<name>A0A4R5A3R1_9ACTN</name>
<keyword evidence="2" id="KW-0413">Isomerase</keyword>
<dbReference type="AlphaFoldDB" id="A0A4R5A3R1"/>
<dbReference type="EMBL" id="SMLB01000038">
    <property type="protein sequence ID" value="TDD66513.1"/>
    <property type="molecule type" value="Genomic_DNA"/>
</dbReference>
<dbReference type="GO" id="GO:0016853">
    <property type="term" value="F:isomerase activity"/>
    <property type="evidence" value="ECO:0007669"/>
    <property type="project" value="UniProtKB-KW"/>
</dbReference>
<dbReference type="OrthoDB" id="3325478at2"/>
<dbReference type="InterPro" id="IPR050312">
    <property type="entry name" value="IolE/XylAMocC-like"/>
</dbReference>
<evidence type="ECO:0000313" key="3">
    <source>
        <dbReference type="Proteomes" id="UP000295217"/>
    </source>
</evidence>
<protein>
    <submittedName>
        <fullName evidence="2">Sugar phosphate isomerase/epimerase</fullName>
    </submittedName>
</protein>
<dbReference type="PANTHER" id="PTHR12110:SF53">
    <property type="entry name" value="BLR5974 PROTEIN"/>
    <property type="match status" value="1"/>
</dbReference>
<dbReference type="PANTHER" id="PTHR12110">
    <property type="entry name" value="HYDROXYPYRUVATE ISOMERASE"/>
    <property type="match status" value="1"/>
</dbReference>
<dbReference type="InterPro" id="IPR036237">
    <property type="entry name" value="Xyl_isomerase-like_sf"/>
</dbReference>
<dbReference type="SUPFAM" id="SSF51658">
    <property type="entry name" value="Xylose isomerase-like"/>
    <property type="match status" value="1"/>
</dbReference>
<dbReference type="Proteomes" id="UP000295217">
    <property type="component" value="Unassembled WGS sequence"/>
</dbReference>
<dbReference type="Pfam" id="PF01261">
    <property type="entry name" value="AP_endonuc_2"/>
    <property type="match status" value="1"/>
</dbReference>
<evidence type="ECO:0000313" key="2">
    <source>
        <dbReference type="EMBL" id="TDD66513.1"/>
    </source>
</evidence>
<sequence length="305" mass="32391">MGGTRKLVEVSYESLPKVENISSLAGMTGAGWELWLHSMATPETDAVGCLRVAQRLGLDGVELIVDEEYPAALPLDAGSAVMNAVGVVAADLGLRVGALCSYVRDIDADSEHRRRAAVDELRRTVDLATAVGAAHVRVLAGHDHDGDVRPAAVRRAARSLAEASEHAGEAGVSLNVENHMDTLATSARATRQLVEAAAAPAVGILYDQANLAIMAAEGAATAVRLQASYIRHVHLKNFLPGVPERRPAGLAAGVVDWRTVLPLLGFHCGAVTFEYERRWFPDQLPPAELGLPPDIAWLRGIRASS</sequence>
<organism evidence="2 3">
    <name type="scientific">Jiangella aurantiaca</name>
    <dbReference type="NCBI Taxonomy" id="2530373"/>
    <lineage>
        <taxon>Bacteria</taxon>
        <taxon>Bacillati</taxon>
        <taxon>Actinomycetota</taxon>
        <taxon>Actinomycetes</taxon>
        <taxon>Jiangellales</taxon>
        <taxon>Jiangellaceae</taxon>
        <taxon>Jiangella</taxon>
    </lineage>
</organism>
<proteinExistence type="predicted"/>
<comment type="caution">
    <text evidence="2">The sequence shown here is derived from an EMBL/GenBank/DDBJ whole genome shotgun (WGS) entry which is preliminary data.</text>
</comment>
<feature type="domain" description="Xylose isomerase-like TIM barrel" evidence="1">
    <location>
        <begin position="51"/>
        <end position="299"/>
    </location>
</feature>
<evidence type="ECO:0000259" key="1">
    <source>
        <dbReference type="Pfam" id="PF01261"/>
    </source>
</evidence>
<dbReference type="InterPro" id="IPR013022">
    <property type="entry name" value="Xyl_isomerase-like_TIM-brl"/>
</dbReference>
<keyword evidence="3" id="KW-1185">Reference proteome</keyword>
<gene>
    <name evidence="2" type="ORF">E1262_21770</name>
</gene>
<dbReference type="Gene3D" id="3.20.20.150">
    <property type="entry name" value="Divalent-metal-dependent TIM barrel enzymes"/>
    <property type="match status" value="1"/>
</dbReference>
<reference evidence="2 3" key="1">
    <citation type="submission" date="2019-02" db="EMBL/GenBank/DDBJ databases">
        <title>Draft genome sequences of novel Actinobacteria.</title>
        <authorList>
            <person name="Sahin N."/>
            <person name="Ay H."/>
            <person name="Saygin H."/>
        </authorList>
    </citation>
    <scope>NUCLEOTIDE SEQUENCE [LARGE SCALE GENOMIC DNA]</scope>
    <source>
        <strain evidence="2 3">8K307</strain>
    </source>
</reference>